<evidence type="ECO:0000313" key="5">
    <source>
        <dbReference type="EMBL" id="MDM8274097.1"/>
    </source>
</evidence>
<proteinExistence type="predicted"/>
<protein>
    <submittedName>
        <fullName evidence="5">LuxR C-terminal-related transcriptional regulator</fullName>
    </submittedName>
</protein>
<dbReference type="Gene3D" id="1.10.10.10">
    <property type="entry name" value="Winged helix-like DNA-binding domain superfamily/Winged helix DNA-binding domain"/>
    <property type="match status" value="1"/>
</dbReference>
<evidence type="ECO:0000256" key="3">
    <source>
        <dbReference type="ARBA" id="ARBA00023163"/>
    </source>
</evidence>
<evidence type="ECO:0000256" key="1">
    <source>
        <dbReference type="ARBA" id="ARBA00023015"/>
    </source>
</evidence>
<dbReference type="CDD" id="cd06170">
    <property type="entry name" value="LuxR_C_like"/>
    <property type="match status" value="1"/>
</dbReference>
<dbReference type="PROSITE" id="PS00622">
    <property type="entry name" value="HTH_LUXR_1"/>
    <property type="match status" value="1"/>
</dbReference>
<dbReference type="SMART" id="SM00421">
    <property type="entry name" value="HTH_LUXR"/>
    <property type="match status" value="1"/>
</dbReference>
<organism evidence="5 6">
    <name type="scientific">Enorma phocaeensis</name>
    <dbReference type="NCBI Taxonomy" id="1871019"/>
    <lineage>
        <taxon>Bacteria</taxon>
        <taxon>Bacillati</taxon>
        <taxon>Actinomycetota</taxon>
        <taxon>Coriobacteriia</taxon>
        <taxon>Coriobacteriales</taxon>
        <taxon>Coriobacteriaceae</taxon>
        <taxon>Enorma</taxon>
    </lineage>
</organism>
<comment type="caution">
    <text evidence="5">The sequence shown here is derived from an EMBL/GenBank/DDBJ whole genome shotgun (WGS) entry which is preliminary data.</text>
</comment>
<dbReference type="PANTHER" id="PTHR44688">
    <property type="entry name" value="DNA-BINDING TRANSCRIPTIONAL ACTIVATOR DEVR_DOSR"/>
    <property type="match status" value="1"/>
</dbReference>
<dbReference type="EMBL" id="JAUDDZ010000001">
    <property type="protein sequence ID" value="MDM8274097.1"/>
    <property type="molecule type" value="Genomic_DNA"/>
</dbReference>
<reference evidence="6" key="1">
    <citation type="submission" date="2023-06" db="EMBL/GenBank/DDBJ databases">
        <title>Identification and characterization of horizontal gene transfer across gut microbiota members of farm animals based on homology search.</title>
        <authorList>
            <person name="Zeman M."/>
            <person name="Kubasova T."/>
            <person name="Jahodarova E."/>
            <person name="Nykrynova M."/>
            <person name="Rychlik I."/>
        </authorList>
    </citation>
    <scope>NUCLEOTIDE SEQUENCE [LARGE SCALE GENOMIC DNA]</scope>
    <source>
        <strain evidence="6">154_Feed</strain>
    </source>
</reference>
<keyword evidence="6" id="KW-1185">Reference proteome</keyword>
<dbReference type="InterPro" id="IPR036388">
    <property type="entry name" value="WH-like_DNA-bd_sf"/>
</dbReference>
<dbReference type="Pfam" id="PF00196">
    <property type="entry name" value="GerE"/>
    <property type="match status" value="1"/>
</dbReference>
<gene>
    <name evidence="5" type="ORF">QUW28_01075</name>
</gene>
<evidence type="ECO:0000259" key="4">
    <source>
        <dbReference type="PROSITE" id="PS50043"/>
    </source>
</evidence>
<dbReference type="RefSeq" id="WP_289543845.1">
    <property type="nucleotide sequence ID" value="NZ_JAUDDZ010000001.1"/>
</dbReference>
<dbReference type="InterPro" id="IPR000792">
    <property type="entry name" value="Tscrpt_reg_LuxR_C"/>
</dbReference>
<dbReference type="Proteomes" id="UP001529421">
    <property type="component" value="Unassembled WGS sequence"/>
</dbReference>
<evidence type="ECO:0000313" key="6">
    <source>
        <dbReference type="Proteomes" id="UP001529421"/>
    </source>
</evidence>
<dbReference type="PRINTS" id="PR00038">
    <property type="entry name" value="HTHLUXR"/>
</dbReference>
<dbReference type="PANTHER" id="PTHR44688:SF16">
    <property type="entry name" value="DNA-BINDING TRANSCRIPTIONAL ACTIVATOR DEVR_DOSR"/>
    <property type="match status" value="1"/>
</dbReference>
<dbReference type="InterPro" id="IPR016032">
    <property type="entry name" value="Sig_transdc_resp-reg_C-effctor"/>
</dbReference>
<keyword evidence="2" id="KW-0238">DNA-binding</keyword>
<feature type="domain" description="HTH luxR-type" evidence="4">
    <location>
        <begin position="341"/>
        <end position="404"/>
    </location>
</feature>
<keyword evidence="1" id="KW-0805">Transcription regulation</keyword>
<sequence length="404" mass="44021">MEYVSVGEAARLWGVTERVVQGYCSQGRIEGAKKVSGTWHIPENACKPSDLRRRDADDDRGRLQREASLRGASTMTNLMPLMNTAFEPGFALETAQSFEAGPRRDMACAEHAYFTGDAARAVELAEPYLESGSLGSRLSACLICAYANLPLGRIDRAIDALEDARGAVLRASEGEARLRAAEGFIAQTASVLLHLPAPRLAQDAGKVIPLLPAGLRAFAFYVQAHAMYLAGEHSLSLGIAETALLGMDKTYPIPAIYLHLVAVMDLMAQRRADEARGHLLAAWDLARPDGLIEPFGEHHGLLGGMLEAAIKPAWPDDFRRIIDITYRFSAGWRRVHNPATGDDVADNLTTTEFAACMLAARGWTNAEIADHLGVSPNTVKTFVSSAMSKLHVRRRQDLARYLLT</sequence>
<dbReference type="PROSITE" id="PS50043">
    <property type="entry name" value="HTH_LUXR_2"/>
    <property type="match status" value="1"/>
</dbReference>
<accession>A0ABT7V887</accession>
<name>A0ABT7V887_9ACTN</name>
<dbReference type="SUPFAM" id="SSF46894">
    <property type="entry name" value="C-terminal effector domain of the bipartite response regulators"/>
    <property type="match status" value="1"/>
</dbReference>
<keyword evidence="3" id="KW-0804">Transcription</keyword>
<evidence type="ECO:0000256" key="2">
    <source>
        <dbReference type="ARBA" id="ARBA00023125"/>
    </source>
</evidence>